<dbReference type="NCBIfam" id="TIGR01493">
    <property type="entry name" value="HAD-SF-IA-v2"/>
    <property type="match status" value="1"/>
</dbReference>
<evidence type="ECO:0000256" key="1">
    <source>
        <dbReference type="ARBA" id="ARBA00022801"/>
    </source>
</evidence>
<dbReference type="InterPro" id="IPR036412">
    <property type="entry name" value="HAD-like_sf"/>
</dbReference>
<dbReference type="SUPFAM" id="SSF56784">
    <property type="entry name" value="HAD-like"/>
    <property type="match status" value="1"/>
</dbReference>
<organism evidence="2 3">
    <name type="scientific">Rhizobium aquaticum</name>
    <dbReference type="NCBI Taxonomy" id="1549636"/>
    <lineage>
        <taxon>Bacteria</taxon>
        <taxon>Pseudomonadati</taxon>
        <taxon>Pseudomonadota</taxon>
        <taxon>Alphaproteobacteria</taxon>
        <taxon>Hyphomicrobiales</taxon>
        <taxon>Rhizobiaceae</taxon>
        <taxon>Rhizobium/Agrobacterium group</taxon>
        <taxon>Rhizobium</taxon>
    </lineage>
</organism>
<keyword evidence="1" id="KW-0378">Hydrolase</keyword>
<name>A0ABV2J637_9HYPH</name>
<dbReference type="PANTHER" id="PTHR43316:SF3">
    <property type="entry name" value="HALOACID DEHALOGENASE, TYPE II (AFU_ORTHOLOGUE AFUA_2G07750)-RELATED"/>
    <property type="match status" value="1"/>
</dbReference>
<gene>
    <name evidence="2" type="ORF">ABID16_004577</name>
</gene>
<dbReference type="PANTHER" id="PTHR43316">
    <property type="entry name" value="HYDROLASE, HALOACID DELAHOGENASE-RELATED"/>
    <property type="match status" value="1"/>
</dbReference>
<evidence type="ECO:0000313" key="2">
    <source>
        <dbReference type="EMBL" id="MET3616228.1"/>
    </source>
</evidence>
<protein>
    <submittedName>
        <fullName evidence="2">2-haloalkanoic acid dehalogenase type II</fullName>
    </submittedName>
</protein>
<dbReference type="EMBL" id="JBEPMB010000014">
    <property type="protein sequence ID" value="MET3616228.1"/>
    <property type="molecule type" value="Genomic_DNA"/>
</dbReference>
<dbReference type="Pfam" id="PF00702">
    <property type="entry name" value="Hydrolase"/>
    <property type="match status" value="1"/>
</dbReference>
<accession>A0ABV2J637</accession>
<dbReference type="InterPro" id="IPR006439">
    <property type="entry name" value="HAD-SF_hydro_IA"/>
</dbReference>
<reference evidence="2 3" key="1">
    <citation type="submission" date="2024-06" db="EMBL/GenBank/DDBJ databases">
        <title>Genomic Encyclopedia of Type Strains, Phase IV (KMG-IV): sequencing the most valuable type-strain genomes for metagenomic binning, comparative biology and taxonomic classification.</title>
        <authorList>
            <person name="Goeker M."/>
        </authorList>
    </citation>
    <scope>NUCLEOTIDE SEQUENCE [LARGE SCALE GENOMIC DNA]</scope>
    <source>
        <strain evidence="2 3">DSM 29780</strain>
    </source>
</reference>
<keyword evidence="3" id="KW-1185">Reference proteome</keyword>
<dbReference type="Gene3D" id="3.40.50.1000">
    <property type="entry name" value="HAD superfamily/HAD-like"/>
    <property type="match status" value="1"/>
</dbReference>
<proteinExistence type="predicted"/>
<dbReference type="InterPro" id="IPR023214">
    <property type="entry name" value="HAD_sf"/>
</dbReference>
<dbReference type="InterPro" id="IPR051540">
    <property type="entry name" value="S-2-haloacid_dehalogenase"/>
</dbReference>
<dbReference type="Proteomes" id="UP001549047">
    <property type="component" value="Unassembled WGS sequence"/>
</dbReference>
<sequence>MTDPIGEIDRTELMSVWRQMRPWHDSVEGIGRLKRKFTVSALSNAGMAAVIALSKRGGLDFDAVLTGELIHAYKPAPEVYRSACACLGFKPEQIMMVAAHKWDLKAAKDAGFKTAFVPRPLETGPNGKVDIAADASIDVFAANIVDLARLAGV</sequence>
<evidence type="ECO:0000313" key="3">
    <source>
        <dbReference type="Proteomes" id="UP001549047"/>
    </source>
</evidence>
<dbReference type="RefSeq" id="WP_354558682.1">
    <property type="nucleotide sequence ID" value="NZ_JBEPMB010000014.1"/>
</dbReference>
<comment type="caution">
    <text evidence="2">The sequence shown here is derived from an EMBL/GenBank/DDBJ whole genome shotgun (WGS) entry which is preliminary data.</text>
</comment>